<evidence type="ECO:0000256" key="2">
    <source>
        <dbReference type="ARBA" id="ARBA00022723"/>
    </source>
</evidence>
<comment type="caution">
    <text evidence="10">The sequence shown here is derived from an EMBL/GenBank/DDBJ whole genome shotgun (WGS) entry which is preliminary data.</text>
</comment>
<dbReference type="SUPFAM" id="SSF57716">
    <property type="entry name" value="Glucocorticoid receptor-like (DNA-binding domain)"/>
    <property type="match status" value="1"/>
</dbReference>
<accession>A0AA47NBR4</accession>
<feature type="domain" description="THAP-type" evidence="9">
    <location>
        <begin position="1"/>
        <end position="99"/>
    </location>
</feature>
<dbReference type="InterPro" id="IPR027806">
    <property type="entry name" value="HARBI1_dom"/>
</dbReference>
<evidence type="ECO:0000256" key="4">
    <source>
        <dbReference type="ARBA" id="ARBA00022833"/>
    </source>
</evidence>
<keyword evidence="3 6" id="KW-0863">Zinc-finger</keyword>
<dbReference type="EMBL" id="JAOPHQ010000031">
    <property type="protein sequence ID" value="KAK0156118.1"/>
    <property type="molecule type" value="Genomic_DNA"/>
</dbReference>
<evidence type="ECO:0000256" key="5">
    <source>
        <dbReference type="ARBA" id="ARBA00023125"/>
    </source>
</evidence>
<dbReference type="SMART" id="SM00980">
    <property type="entry name" value="THAP"/>
    <property type="match status" value="1"/>
</dbReference>
<evidence type="ECO:0000256" key="6">
    <source>
        <dbReference type="PROSITE-ProRule" id="PRU00309"/>
    </source>
</evidence>
<dbReference type="PANTHER" id="PTHR23080">
    <property type="entry name" value="THAP DOMAIN PROTEIN"/>
    <property type="match status" value="1"/>
</dbReference>
<proteinExistence type="predicted"/>
<comment type="cofactor">
    <cofactor evidence="1">
        <name>a divalent metal cation</name>
        <dbReference type="ChEBI" id="CHEBI:60240"/>
    </cofactor>
</comment>
<feature type="region of interest" description="Disordered" evidence="8">
    <location>
        <begin position="110"/>
        <end position="178"/>
    </location>
</feature>
<dbReference type="GO" id="GO:0003677">
    <property type="term" value="F:DNA binding"/>
    <property type="evidence" value="ECO:0007669"/>
    <property type="project" value="UniProtKB-UniRule"/>
</dbReference>
<dbReference type="Pfam" id="PF13613">
    <property type="entry name" value="HTH_Tnp_4"/>
    <property type="match status" value="1"/>
</dbReference>
<feature type="coiled-coil region" evidence="7">
    <location>
        <begin position="189"/>
        <end position="216"/>
    </location>
</feature>
<evidence type="ECO:0000256" key="7">
    <source>
        <dbReference type="SAM" id="Coils"/>
    </source>
</evidence>
<evidence type="ECO:0000259" key="9">
    <source>
        <dbReference type="PROSITE" id="PS50950"/>
    </source>
</evidence>
<sequence>MPSTCCVVNCNSRSHDRQGKKIRNGLSFFCLPAWKKNSCSHVSEVTKRRRMAWIAAVRRSKLTFDYTPPHMMVCSKHFHKGKPAYEMLQCDPDWAPSLHLGHTEVKATTTDRFKRLRRRQQQQQQQQQQTQPQPQQAPEPDHTSPEAELDNAAPLFPAPDNPGTEEYMESETSGEGAVMGNADEQCTMCGLRLQEIMRLQEENQKLKEELSKRALDENSLKDNDSKVKYYTGLPSFSLLMGVLMQIIPSLPTSKERKLSHFQMLLLTLMRLRLDLPVEHVAHLFDISRQTASNVFIETINVLHAHLSPLVYWPKRLCIQASMPHQYVEMFGNRVTVIIDCFELFIERAQNLRAKAQTYSNYKSRYTMKYLIGITPQGTISFISKGWGGRASDKQVTENSGFIQMLSPGDVVLADRGFDIKESVALVGATLKTPAFTRGHSQLNAQDVEETRKLAHVRIHVERVIGCMRSKFNILNDTIRLGFVVPCEGEEKTLLDKIVVVCCALTNMCPSIVVKPSC</sequence>
<keyword evidence="7" id="KW-0175">Coiled coil</keyword>
<keyword evidence="4" id="KW-0862">Zinc</keyword>
<keyword evidence="2" id="KW-0479">Metal-binding</keyword>
<dbReference type="InterPro" id="IPR027805">
    <property type="entry name" value="Transposase_HTH_dom"/>
</dbReference>
<evidence type="ECO:0000313" key="11">
    <source>
        <dbReference type="Proteomes" id="UP001174136"/>
    </source>
</evidence>
<dbReference type="PANTHER" id="PTHR23080:SF144">
    <property type="entry name" value="SPINDLE AND KINETOCHORE ASSOCIATED COMPLEX SUBUNIT 3"/>
    <property type="match status" value="1"/>
</dbReference>
<keyword evidence="5 6" id="KW-0238">DNA-binding</keyword>
<evidence type="ECO:0000256" key="1">
    <source>
        <dbReference type="ARBA" id="ARBA00001968"/>
    </source>
</evidence>
<keyword evidence="11" id="KW-1185">Reference proteome</keyword>
<evidence type="ECO:0000256" key="8">
    <source>
        <dbReference type="SAM" id="MobiDB-lite"/>
    </source>
</evidence>
<dbReference type="GO" id="GO:0008270">
    <property type="term" value="F:zinc ion binding"/>
    <property type="evidence" value="ECO:0007669"/>
    <property type="project" value="UniProtKB-KW"/>
</dbReference>
<dbReference type="Proteomes" id="UP001174136">
    <property type="component" value="Unassembled WGS sequence"/>
</dbReference>
<dbReference type="AlphaFoldDB" id="A0AA47NBR4"/>
<protein>
    <recommendedName>
        <fullName evidence="9">THAP-type domain-containing protein</fullName>
    </recommendedName>
</protein>
<gene>
    <name evidence="10" type="ORF">N1851_000883</name>
</gene>
<dbReference type="InterPro" id="IPR006612">
    <property type="entry name" value="THAP_Znf"/>
</dbReference>
<name>A0AA47NBR4_MERPO</name>
<evidence type="ECO:0000256" key="3">
    <source>
        <dbReference type="ARBA" id="ARBA00022771"/>
    </source>
</evidence>
<dbReference type="Pfam" id="PF05485">
    <property type="entry name" value="THAP"/>
    <property type="match status" value="1"/>
</dbReference>
<dbReference type="Pfam" id="PF13359">
    <property type="entry name" value="DDE_Tnp_4"/>
    <property type="match status" value="1"/>
</dbReference>
<reference evidence="10" key="1">
    <citation type="journal article" date="2023" name="Front. Mar. Sci.">
        <title>A new Merluccius polli reference genome to investigate the effects of global change in West African waters.</title>
        <authorList>
            <person name="Mateo J.L."/>
            <person name="Blanco-Fernandez C."/>
            <person name="Garcia-Vazquez E."/>
            <person name="Machado-Schiaffino G."/>
        </authorList>
    </citation>
    <scope>NUCLEOTIDE SEQUENCE</scope>
    <source>
        <strain evidence="10">C29</strain>
        <tissue evidence="10">Fin</tissue>
    </source>
</reference>
<evidence type="ECO:0000313" key="10">
    <source>
        <dbReference type="EMBL" id="KAK0156118.1"/>
    </source>
</evidence>
<organism evidence="10 11">
    <name type="scientific">Merluccius polli</name>
    <name type="common">Benguela hake</name>
    <name type="synonym">Merluccius cadenati</name>
    <dbReference type="NCBI Taxonomy" id="89951"/>
    <lineage>
        <taxon>Eukaryota</taxon>
        <taxon>Metazoa</taxon>
        <taxon>Chordata</taxon>
        <taxon>Craniata</taxon>
        <taxon>Vertebrata</taxon>
        <taxon>Euteleostomi</taxon>
        <taxon>Actinopterygii</taxon>
        <taxon>Neopterygii</taxon>
        <taxon>Teleostei</taxon>
        <taxon>Neoteleostei</taxon>
        <taxon>Acanthomorphata</taxon>
        <taxon>Zeiogadaria</taxon>
        <taxon>Gadariae</taxon>
        <taxon>Gadiformes</taxon>
        <taxon>Gadoidei</taxon>
        <taxon>Merlucciidae</taxon>
        <taxon>Merluccius</taxon>
    </lineage>
</organism>
<dbReference type="PROSITE" id="PS50950">
    <property type="entry name" value="ZF_THAP"/>
    <property type="match status" value="1"/>
</dbReference>
<feature type="compositionally biased region" description="Low complexity" evidence="8">
    <location>
        <begin position="121"/>
        <end position="136"/>
    </location>
</feature>